<protein>
    <submittedName>
        <fullName evidence="2">PadR family transcriptional regulator</fullName>
    </submittedName>
</protein>
<proteinExistence type="predicted"/>
<dbReference type="PANTHER" id="PTHR43252">
    <property type="entry name" value="TRANSCRIPTIONAL REGULATOR YQJI"/>
    <property type="match status" value="1"/>
</dbReference>
<dbReference type="Proteomes" id="UP000307768">
    <property type="component" value="Unassembled WGS sequence"/>
</dbReference>
<dbReference type="PANTHER" id="PTHR43252:SF2">
    <property type="entry name" value="TRANSCRIPTION REGULATOR, PADR-LIKE FAMILY"/>
    <property type="match status" value="1"/>
</dbReference>
<name>A0A5Q6RQV1_9ACTN</name>
<dbReference type="AlphaFoldDB" id="A0A5Q6RQV1"/>
<dbReference type="InterPro" id="IPR005149">
    <property type="entry name" value="Tscrpt_reg_PadR_N"/>
</dbReference>
<accession>A0A5Q6RQV1</accession>
<sequence length="187" mass="20726">MTADLSTTSYALLGLLALDPADAPEGLTGYELKQRCDLTMRYYWVSPATSQVYTELARLARLGLVDTTDAPNGRRNTRRYALSDSGRTALLAWLETSEPAFPVLKHPVALRLMFAHMVGPEHVQRWLDTYIAQLEQRTADLRAVREMLGDDPRLRSPATVADWGLAYFANESAVAADVRERGAADEG</sequence>
<feature type="domain" description="Transcription regulator PadR N-terminal" evidence="1">
    <location>
        <begin position="27"/>
        <end position="90"/>
    </location>
</feature>
<reference evidence="2 3" key="1">
    <citation type="submission" date="2019-09" db="EMBL/GenBank/DDBJ databases">
        <title>Mumia zhuanghuii sp. nov. isolated from the intestinal contents of plateau pika (Ochotona curzoniae) in the Qinghai-Tibet plateau of China.</title>
        <authorList>
            <person name="Tian Z."/>
        </authorList>
    </citation>
    <scope>NUCLEOTIDE SEQUENCE [LARGE SCALE GENOMIC DNA]</scope>
    <source>
        <strain evidence="3">350</strain>
    </source>
</reference>
<gene>
    <name evidence="2" type="ORF">FE697_015645</name>
</gene>
<dbReference type="EMBL" id="VDFQ02000005">
    <property type="protein sequence ID" value="KAA1420399.1"/>
    <property type="molecule type" value="Genomic_DNA"/>
</dbReference>
<evidence type="ECO:0000313" key="3">
    <source>
        <dbReference type="Proteomes" id="UP000307768"/>
    </source>
</evidence>
<dbReference type="Gene3D" id="1.10.10.10">
    <property type="entry name" value="Winged helix-like DNA-binding domain superfamily/Winged helix DNA-binding domain"/>
    <property type="match status" value="1"/>
</dbReference>
<dbReference type="Pfam" id="PF03551">
    <property type="entry name" value="PadR"/>
    <property type="match status" value="1"/>
</dbReference>
<evidence type="ECO:0000313" key="2">
    <source>
        <dbReference type="EMBL" id="KAA1420399.1"/>
    </source>
</evidence>
<organism evidence="2 3">
    <name type="scientific">Mumia zhuanghuii</name>
    <dbReference type="NCBI Taxonomy" id="2585211"/>
    <lineage>
        <taxon>Bacteria</taxon>
        <taxon>Bacillati</taxon>
        <taxon>Actinomycetota</taxon>
        <taxon>Actinomycetes</taxon>
        <taxon>Propionibacteriales</taxon>
        <taxon>Nocardioidaceae</taxon>
        <taxon>Mumia</taxon>
    </lineage>
</organism>
<dbReference type="SUPFAM" id="SSF46785">
    <property type="entry name" value="Winged helix' DNA-binding domain"/>
    <property type="match status" value="1"/>
</dbReference>
<dbReference type="OrthoDB" id="3746369at2"/>
<dbReference type="InterPro" id="IPR036388">
    <property type="entry name" value="WH-like_DNA-bd_sf"/>
</dbReference>
<evidence type="ECO:0000259" key="1">
    <source>
        <dbReference type="Pfam" id="PF03551"/>
    </source>
</evidence>
<dbReference type="InterPro" id="IPR036390">
    <property type="entry name" value="WH_DNA-bd_sf"/>
</dbReference>
<comment type="caution">
    <text evidence="2">The sequence shown here is derived from an EMBL/GenBank/DDBJ whole genome shotgun (WGS) entry which is preliminary data.</text>
</comment>
<dbReference type="RefSeq" id="WP_149770568.1">
    <property type="nucleotide sequence ID" value="NZ_VDFQ02000005.1"/>
</dbReference>